<evidence type="ECO:0000256" key="1">
    <source>
        <dbReference type="ARBA" id="ARBA00004651"/>
    </source>
</evidence>
<dbReference type="NCBIfam" id="TIGR04152">
    <property type="entry name" value="exosort_VPLPA"/>
    <property type="match status" value="1"/>
</dbReference>
<keyword evidence="5 10" id="KW-0378">Hydrolase</keyword>
<feature type="domain" description="Methanolan biosynthesis EpsI" evidence="9">
    <location>
        <begin position="322"/>
        <end position="524"/>
    </location>
</feature>
<feature type="transmembrane region" description="Helical" evidence="8">
    <location>
        <begin position="261"/>
        <end position="281"/>
    </location>
</feature>
<gene>
    <name evidence="10" type="primary">xrtD</name>
    <name evidence="10" type="ORF">ENJ12_00715</name>
</gene>
<dbReference type="GO" id="GO:0006508">
    <property type="term" value="P:proteolysis"/>
    <property type="evidence" value="ECO:0007669"/>
    <property type="project" value="UniProtKB-KW"/>
</dbReference>
<feature type="transmembrane region" description="Helical" evidence="8">
    <location>
        <begin position="49"/>
        <end position="66"/>
    </location>
</feature>
<dbReference type="GO" id="GO:0008233">
    <property type="term" value="F:peptidase activity"/>
    <property type="evidence" value="ECO:0007669"/>
    <property type="project" value="UniProtKB-KW"/>
</dbReference>
<dbReference type="AlphaFoldDB" id="A0A831RSN8"/>
<comment type="caution">
    <text evidence="10">The sequence shown here is derived from an EMBL/GenBank/DDBJ whole genome shotgun (WGS) entry which is preliminary data.</text>
</comment>
<dbReference type="InterPro" id="IPR026392">
    <property type="entry name" value="Exo/Archaeosortase_dom"/>
</dbReference>
<feature type="transmembrane region" description="Helical" evidence="8">
    <location>
        <begin position="78"/>
        <end position="95"/>
    </location>
</feature>
<keyword evidence="7 8" id="KW-0472">Membrane</keyword>
<keyword evidence="4 8" id="KW-0812">Transmembrane</keyword>
<feature type="transmembrane region" description="Helical" evidence="8">
    <location>
        <begin position="129"/>
        <end position="147"/>
    </location>
</feature>
<dbReference type="Proteomes" id="UP000886339">
    <property type="component" value="Unassembled WGS sequence"/>
</dbReference>
<evidence type="ECO:0000256" key="8">
    <source>
        <dbReference type="SAM" id="Phobius"/>
    </source>
</evidence>
<feature type="transmembrane region" description="Helical" evidence="8">
    <location>
        <begin position="154"/>
        <end position="175"/>
    </location>
</feature>
<comment type="subcellular location">
    <subcellularLocation>
        <location evidence="1">Cell membrane</location>
        <topology evidence="1">Multi-pass membrane protein</topology>
    </subcellularLocation>
</comment>
<dbReference type="InterPro" id="IPR013426">
    <property type="entry name" value="EpsH-like"/>
</dbReference>
<keyword evidence="2" id="KW-1003">Cell membrane</keyword>
<evidence type="ECO:0000256" key="2">
    <source>
        <dbReference type="ARBA" id="ARBA00022475"/>
    </source>
</evidence>
<dbReference type="InterPro" id="IPR019127">
    <property type="entry name" value="Exosortase"/>
</dbReference>
<evidence type="ECO:0000256" key="4">
    <source>
        <dbReference type="ARBA" id="ARBA00022692"/>
    </source>
</evidence>
<feature type="transmembrane region" description="Helical" evidence="8">
    <location>
        <begin position="20"/>
        <end position="37"/>
    </location>
</feature>
<feature type="transmembrane region" description="Helical" evidence="8">
    <location>
        <begin position="195"/>
        <end position="213"/>
    </location>
</feature>
<dbReference type="Pfam" id="PF09721">
    <property type="entry name" value="Exosortase_EpsH"/>
    <property type="match status" value="1"/>
</dbReference>
<feature type="transmembrane region" description="Helical" evidence="8">
    <location>
        <begin position="222"/>
        <end position="249"/>
    </location>
</feature>
<evidence type="ECO:0000256" key="7">
    <source>
        <dbReference type="ARBA" id="ARBA00023136"/>
    </source>
</evidence>
<evidence type="ECO:0000256" key="6">
    <source>
        <dbReference type="ARBA" id="ARBA00022989"/>
    </source>
</evidence>
<feature type="transmembrane region" description="Helical" evidence="8">
    <location>
        <begin position="102"/>
        <end position="123"/>
    </location>
</feature>
<reference evidence="10" key="1">
    <citation type="journal article" date="2020" name="mSystems">
        <title>Genome- and Community-Level Interaction Insights into Carbon Utilization and Element Cycling Functions of Hydrothermarchaeota in Hydrothermal Sediment.</title>
        <authorList>
            <person name="Zhou Z."/>
            <person name="Liu Y."/>
            <person name="Xu W."/>
            <person name="Pan J."/>
            <person name="Luo Z.H."/>
            <person name="Li M."/>
        </authorList>
    </citation>
    <scope>NUCLEOTIDE SEQUENCE [LARGE SCALE GENOMIC DNA]</scope>
    <source>
        <strain evidence="10">HyVt-458</strain>
    </source>
</reference>
<evidence type="ECO:0000256" key="3">
    <source>
        <dbReference type="ARBA" id="ARBA00022670"/>
    </source>
</evidence>
<dbReference type="Pfam" id="PF11984">
    <property type="entry name" value="DUF3485"/>
    <property type="match status" value="1"/>
</dbReference>
<dbReference type="NCBIfam" id="TIGR02602">
    <property type="entry name" value="8TM_EpsH"/>
    <property type="match status" value="1"/>
</dbReference>
<evidence type="ECO:0000256" key="5">
    <source>
        <dbReference type="ARBA" id="ARBA00022801"/>
    </source>
</evidence>
<name>A0A831RSN8_9GAMM</name>
<evidence type="ECO:0000313" key="10">
    <source>
        <dbReference type="EMBL" id="HEC05347.1"/>
    </source>
</evidence>
<dbReference type="NCBIfam" id="TIGR04178">
    <property type="entry name" value="exo_archaeo"/>
    <property type="match status" value="1"/>
</dbReference>
<sequence>MSSMPDRPATLWRATPVFWALMRIALFLSVLVYFEGIQRMVHRWTVSEEYGYGFLIPPLVLFLIWQKKDKLSQMKFEGSWAGVALVAASLMLFLLGHLATLYVVMQYALVFTLYGLVLSLTGWRVVKELWAPLLLLLFMIPLPNFLFQNLSAELQLISSRLGVAVIRMLGISVYLEGNVIDLGTYKLQVVEACSGLRYLFPLMTLSFISVYFFKAAAWKRAVVFLSSIPITVLMNSFRIGVIGILVEFWGKEQAEGFLHDFEGWVVFMACIVLLLVEMRLLTLFGKDKRPFSEVFGIDFPEEPPEDVEPRRRTVPSPLVVSISLLVVALASVNALGQRDEIEPSRADFAEFPLHLGSWKGRVDRLDRVYLDALKLDDYTIINYSDGGRWPISFYTAYYASQKTGESAHSPRSCIPGGGWLIKDHKVVRLPGIRAGKDVLEVNRLLIRKGDYVQLVYYWFQQRGRIITNEYLVKWYLFWDALTRNRTDGALVRLTVLLKPDESIDEAEDKMKSLLNVLVPALDAYIPN</sequence>
<dbReference type="NCBIfam" id="TIGR02914">
    <property type="entry name" value="EpsI_fam"/>
    <property type="match status" value="1"/>
</dbReference>
<dbReference type="InterPro" id="IPR014263">
    <property type="entry name" value="Methanolan_biosynth_EpsI"/>
</dbReference>
<accession>A0A831RSN8</accession>
<dbReference type="InterPro" id="IPR026491">
    <property type="entry name" value="ExosortD_VPLPA"/>
</dbReference>
<dbReference type="EMBL" id="DRLF01000025">
    <property type="protein sequence ID" value="HEC05347.1"/>
    <property type="molecule type" value="Genomic_DNA"/>
</dbReference>
<keyword evidence="6 8" id="KW-1133">Transmembrane helix</keyword>
<proteinExistence type="predicted"/>
<dbReference type="EC" id="3.4.22.-" evidence="10"/>
<evidence type="ECO:0000259" key="9">
    <source>
        <dbReference type="Pfam" id="PF11984"/>
    </source>
</evidence>
<protein>
    <submittedName>
        <fullName evidence="10">VPLPA-CTERM-specific exosortase XrtD</fullName>
        <ecNumber evidence="10">3.4.22.-</ecNumber>
    </submittedName>
</protein>
<keyword evidence="3" id="KW-0645">Protease</keyword>
<dbReference type="GO" id="GO:0005886">
    <property type="term" value="C:plasma membrane"/>
    <property type="evidence" value="ECO:0007669"/>
    <property type="project" value="UniProtKB-SubCell"/>
</dbReference>
<organism evidence="10">
    <name type="scientific">Thiolapillus brandeum</name>
    <dbReference type="NCBI Taxonomy" id="1076588"/>
    <lineage>
        <taxon>Bacteria</taxon>
        <taxon>Pseudomonadati</taxon>
        <taxon>Pseudomonadota</taxon>
        <taxon>Gammaproteobacteria</taxon>
        <taxon>Chromatiales</taxon>
        <taxon>Sedimenticolaceae</taxon>
        <taxon>Thiolapillus</taxon>
    </lineage>
</organism>